<evidence type="ECO:0000256" key="1">
    <source>
        <dbReference type="SAM" id="MobiDB-lite"/>
    </source>
</evidence>
<dbReference type="PANTHER" id="PTHR23159">
    <property type="entry name" value="CENTROSOMAL PROTEIN 2"/>
    <property type="match status" value="1"/>
</dbReference>
<accession>A0A9P5NMM8</accession>
<gene>
    <name evidence="2" type="ORF">CPB84DRAFT_1707688</name>
</gene>
<organism evidence="2 3">
    <name type="scientific">Gymnopilus junonius</name>
    <name type="common">Spectacular rustgill mushroom</name>
    <name type="synonym">Gymnopilus spectabilis subsp. junonius</name>
    <dbReference type="NCBI Taxonomy" id="109634"/>
    <lineage>
        <taxon>Eukaryota</taxon>
        <taxon>Fungi</taxon>
        <taxon>Dikarya</taxon>
        <taxon>Basidiomycota</taxon>
        <taxon>Agaricomycotina</taxon>
        <taxon>Agaricomycetes</taxon>
        <taxon>Agaricomycetidae</taxon>
        <taxon>Agaricales</taxon>
        <taxon>Agaricineae</taxon>
        <taxon>Hymenogastraceae</taxon>
        <taxon>Gymnopilus</taxon>
    </lineage>
</organism>
<dbReference type="OrthoDB" id="6088208at2759"/>
<feature type="region of interest" description="Disordered" evidence="1">
    <location>
        <begin position="420"/>
        <end position="441"/>
    </location>
</feature>
<sequence length="509" mass="56664">MSASPNGLPPNYYRETTLSPLKHARDRSTSRPSSRTSLRTHSPSFSLDDPVAVRNQMSTLKHNIRQQQAQLNTLESIVRSGPRPYGPELTMMADRDDNYNPLAASSSSLTSSTPPSSFVPNASGSGTTTAIKIKRRSSHDVLLTLAGPDSNLPLPIREAGDENGIREGIPSTSPTSIKRPPSPTRTLSRIPISAVGNARALADEGATSRPPPLSGKLQPNDSTADSSSSSLQPPVSPNKRYSLTPGGTTKVLADLQTGVVNARNALENTKQQLRLSQRSVAQLTRQTEDLKEGRERLRLENEGLNNVVARKERLLQEVLDRARKAEAEAASLKTQLKTETTTSKKTLREMEAALSESTALSQKSEREYITLRDSLKQLTESWKYDTDRLREDMRKREEKLQAEAQRVGKMYRELVEQVQKKNEAREEVRKLEEEDKKKTEDVERFWRDQIDALKEKIEKEGKESVDAKKIADHLAEELARLRRLMRSAGRIPSGDDTSEPIPQKSDPPP</sequence>
<dbReference type="PANTHER" id="PTHR23159:SF31">
    <property type="entry name" value="CENTROSOME-ASSOCIATED PROTEIN CEP250 ISOFORM X1"/>
    <property type="match status" value="1"/>
</dbReference>
<feature type="region of interest" description="Disordered" evidence="1">
    <location>
        <begin position="148"/>
        <end position="247"/>
    </location>
</feature>
<feature type="region of interest" description="Disordered" evidence="1">
    <location>
        <begin position="100"/>
        <end position="126"/>
    </location>
</feature>
<feature type="compositionally biased region" description="Low complexity" evidence="1">
    <location>
        <begin position="30"/>
        <end position="44"/>
    </location>
</feature>
<evidence type="ECO:0000313" key="2">
    <source>
        <dbReference type="EMBL" id="KAF8902409.1"/>
    </source>
</evidence>
<evidence type="ECO:0000313" key="3">
    <source>
        <dbReference type="Proteomes" id="UP000724874"/>
    </source>
</evidence>
<dbReference type="AlphaFoldDB" id="A0A9P5NMM8"/>
<feature type="region of interest" description="Disordered" evidence="1">
    <location>
        <begin position="1"/>
        <end position="50"/>
    </location>
</feature>
<feature type="compositionally biased region" description="Low complexity" evidence="1">
    <location>
        <begin position="102"/>
        <end position="116"/>
    </location>
</feature>
<evidence type="ECO:0008006" key="4">
    <source>
        <dbReference type="Google" id="ProtNLM"/>
    </source>
</evidence>
<dbReference type="EMBL" id="JADNYJ010000036">
    <property type="protein sequence ID" value="KAF8902409.1"/>
    <property type="molecule type" value="Genomic_DNA"/>
</dbReference>
<reference evidence="2" key="1">
    <citation type="submission" date="2020-11" db="EMBL/GenBank/DDBJ databases">
        <authorList>
            <consortium name="DOE Joint Genome Institute"/>
            <person name="Ahrendt S."/>
            <person name="Riley R."/>
            <person name="Andreopoulos W."/>
            <person name="LaButti K."/>
            <person name="Pangilinan J."/>
            <person name="Ruiz-duenas F.J."/>
            <person name="Barrasa J.M."/>
            <person name="Sanchez-Garcia M."/>
            <person name="Camarero S."/>
            <person name="Miyauchi S."/>
            <person name="Serrano A."/>
            <person name="Linde D."/>
            <person name="Babiker R."/>
            <person name="Drula E."/>
            <person name="Ayuso-Fernandez I."/>
            <person name="Pacheco R."/>
            <person name="Padilla G."/>
            <person name="Ferreira P."/>
            <person name="Barriuso J."/>
            <person name="Kellner H."/>
            <person name="Castanera R."/>
            <person name="Alfaro M."/>
            <person name="Ramirez L."/>
            <person name="Pisabarro A.G."/>
            <person name="Kuo A."/>
            <person name="Tritt A."/>
            <person name="Lipzen A."/>
            <person name="He G."/>
            <person name="Yan M."/>
            <person name="Ng V."/>
            <person name="Cullen D."/>
            <person name="Martin F."/>
            <person name="Rosso M.-N."/>
            <person name="Henrissat B."/>
            <person name="Hibbett D."/>
            <person name="Martinez A.T."/>
            <person name="Grigoriev I.V."/>
        </authorList>
    </citation>
    <scope>NUCLEOTIDE SEQUENCE</scope>
    <source>
        <strain evidence="2">AH 44721</strain>
    </source>
</reference>
<comment type="caution">
    <text evidence="2">The sequence shown here is derived from an EMBL/GenBank/DDBJ whole genome shotgun (WGS) entry which is preliminary data.</text>
</comment>
<name>A0A9P5NMM8_GYMJU</name>
<proteinExistence type="predicted"/>
<feature type="region of interest" description="Disordered" evidence="1">
    <location>
        <begin position="485"/>
        <end position="509"/>
    </location>
</feature>
<protein>
    <recommendedName>
        <fullName evidence="4">SWI5-dependent HO expression protein 3</fullName>
    </recommendedName>
</protein>
<keyword evidence="3" id="KW-1185">Reference proteome</keyword>
<dbReference type="Proteomes" id="UP000724874">
    <property type="component" value="Unassembled WGS sequence"/>
</dbReference>